<keyword evidence="2" id="KW-1185">Reference proteome</keyword>
<name>M5RG85_9BACT</name>
<accession>M5RG85</accession>
<proteinExistence type="predicted"/>
<sequence length="80" mass="8818">MERFDLVQRVLAIDRGFRITVDAYQVGFEQFAVRDVVISNQDAVHSGVKIVDDVKKGADPVAIHRLVATAILAIECLASH</sequence>
<gene>
    <name evidence="1" type="ORF">RMSM_04925</name>
</gene>
<comment type="caution">
    <text evidence="1">The sequence shown here is derived from an EMBL/GenBank/DDBJ whole genome shotgun (WGS) entry which is preliminary data.</text>
</comment>
<organism evidence="1 2">
    <name type="scientific">Rhodopirellula maiorica SM1</name>
    <dbReference type="NCBI Taxonomy" id="1265738"/>
    <lineage>
        <taxon>Bacteria</taxon>
        <taxon>Pseudomonadati</taxon>
        <taxon>Planctomycetota</taxon>
        <taxon>Planctomycetia</taxon>
        <taxon>Pirellulales</taxon>
        <taxon>Pirellulaceae</taxon>
        <taxon>Novipirellula</taxon>
    </lineage>
</organism>
<reference evidence="1 2" key="1">
    <citation type="journal article" date="2013" name="Mar. Genomics">
        <title>Expression of sulfatases in Rhodopirellula baltica and the diversity of sulfatases in the genus Rhodopirellula.</title>
        <authorList>
            <person name="Wegner C.E."/>
            <person name="Richter-Heitmann T."/>
            <person name="Klindworth A."/>
            <person name="Klockow C."/>
            <person name="Richter M."/>
            <person name="Achstetter T."/>
            <person name="Glockner F.O."/>
            <person name="Harder J."/>
        </authorList>
    </citation>
    <scope>NUCLEOTIDE SEQUENCE [LARGE SCALE GENOMIC DNA]</scope>
    <source>
        <strain evidence="1 2">SM1</strain>
    </source>
</reference>
<dbReference type="EMBL" id="ANOG01000700">
    <property type="protein sequence ID" value="EMI18151.1"/>
    <property type="molecule type" value="Genomic_DNA"/>
</dbReference>
<evidence type="ECO:0000313" key="1">
    <source>
        <dbReference type="EMBL" id="EMI18151.1"/>
    </source>
</evidence>
<evidence type="ECO:0000313" key="2">
    <source>
        <dbReference type="Proteomes" id="UP000011991"/>
    </source>
</evidence>
<dbReference type="AlphaFoldDB" id="M5RG85"/>
<protein>
    <submittedName>
        <fullName evidence="1">Uncharacterized protein</fullName>
    </submittedName>
</protein>
<dbReference type="Proteomes" id="UP000011991">
    <property type="component" value="Unassembled WGS sequence"/>
</dbReference>
<dbReference type="PATRIC" id="fig|1265738.3.peg.4946"/>